<dbReference type="RefSeq" id="WP_354554393.1">
    <property type="nucleotide sequence ID" value="NZ_JBEPSM010000006.1"/>
</dbReference>
<evidence type="ECO:0000313" key="3">
    <source>
        <dbReference type="Proteomes" id="UP001549321"/>
    </source>
</evidence>
<dbReference type="EMBL" id="JBEPSM010000006">
    <property type="protein sequence ID" value="MET4636668.1"/>
    <property type="molecule type" value="Genomic_DNA"/>
</dbReference>
<dbReference type="Proteomes" id="UP001549321">
    <property type="component" value="Unassembled WGS sequence"/>
</dbReference>
<dbReference type="Pfam" id="PF11162">
    <property type="entry name" value="DUF2946"/>
    <property type="match status" value="1"/>
</dbReference>
<sequence>MKLRLRQGLSAEVTLFVAFMLVIQLLFSGLSLGARAATLDSGALSHVLCTSEGRTVAAGSSTDDAPIAHAIDCCTFGCSMVGGAVPTAPDESAALTNRLRFVTKPAPASPRLVAHVERKPQNPRAPPGQV</sequence>
<accession>A0ABV2R6C9</accession>
<proteinExistence type="predicted"/>
<comment type="caution">
    <text evidence="2">The sequence shown here is derived from an EMBL/GenBank/DDBJ whole genome shotgun (WGS) entry which is preliminary data.</text>
</comment>
<name>A0ABV2R6C9_9HYPH</name>
<evidence type="ECO:0000256" key="1">
    <source>
        <dbReference type="SAM" id="MobiDB-lite"/>
    </source>
</evidence>
<keyword evidence="3" id="KW-1185">Reference proteome</keyword>
<dbReference type="InterPro" id="IPR021333">
    <property type="entry name" value="DUF2946"/>
</dbReference>
<reference evidence="2 3" key="1">
    <citation type="submission" date="2024-06" db="EMBL/GenBank/DDBJ databases">
        <title>Sorghum-associated microbial communities from plants grown in Nebraska, USA.</title>
        <authorList>
            <person name="Schachtman D."/>
        </authorList>
    </citation>
    <scope>NUCLEOTIDE SEQUENCE [LARGE SCALE GENOMIC DNA]</scope>
    <source>
        <strain evidence="2 3">3207</strain>
    </source>
</reference>
<protein>
    <recommendedName>
        <fullName evidence="4">DUF2946 domain-containing protein</fullName>
    </recommendedName>
</protein>
<evidence type="ECO:0008006" key="4">
    <source>
        <dbReference type="Google" id="ProtNLM"/>
    </source>
</evidence>
<evidence type="ECO:0000313" key="2">
    <source>
        <dbReference type="EMBL" id="MET4636668.1"/>
    </source>
</evidence>
<organism evidence="2 3">
    <name type="scientific">Kaistia defluvii</name>
    <dbReference type="NCBI Taxonomy" id="410841"/>
    <lineage>
        <taxon>Bacteria</taxon>
        <taxon>Pseudomonadati</taxon>
        <taxon>Pseudomonadota</taxon>
        <taxon>Alphaproteobacteria</taxon>
        <taxon>Hyphomicrobiales</taxon>
        <taxon>Kaistiaceae</taxon>
        <taxon>Kaistia</taxon>
    </lineage>
</organism>
<gene>
    <name evidence="2" type="ORF">ABIE08_004633</name>
</gene>
<feature type="region of interest" description="Disordered" evidence="1">
    <location>
        <begin position="110"/>
        <end position="130"/>
    </location>
</feature>